<keyword evidence="3" id="KW-0235">DNA replication</keyword>
<dbReference type="InParanoid" id="Q2LXI2"/>
<evidence type="ECO:0000256" key="8">
    <source>
        <dbReference type="ARBA" id="ARBA00023125"/>
    </source>
</evidence>
<dbReference type="GO" id="GO:0006281">
    <property type="term" value="P:DNA repair"/>
    <property type="evidence" value="ECO:0007669"/>
    <property type="project" value="UniProtKB-KW"/>
</dbReference>
<evidence type="ECO:0000256" key="7">
    <source>
        <dbReference type="ARBA" id="ARBA00023015"/>
    </source>
</evidence>
<organism evidence="14 15">
    <name type="scientific">Syntrophus aciditrophicus (strain SB)</name>
    <dbReference type="NCBI Taxonomy" id="56780"/>
    <lineage>
        <taxon>Bacteria</taxon>
        <taxon>Pseudomonadati</taxon>
        <taxon>Thermodesulfobacteriota</taxon>
        <taxon>Syntrophia</taxon>
        <taxon>Syntrophales</taxon>
        <taxon>Syntrophaceae</taxon>
        <taxon>Syntrophus</taxon>
    </lineage>
</organism>
<dbReference type="NCBIfam" id="NF007621">
    <property type="entry name" value="PRK10276.1"/>
    <property type="match status" value="1"/>
</dbReference>
<keyword evidence="2" id="KW-0678">Repressor</keyword>
<evidence type="ECO:0000256" key="10">
    <source>
        <dbReference type="ARBA" id="ARBA00023204"/>
    </source>
</evidence>
<dbReference type="InterPro" id="IPR039418">
    <property type="entry name" value="LexA-like"/>
</dbReference>
<dbReference type="GO" id="GO:0009432">
    <property type="term" value="P:SOS response"/>
    <property type="evidence" value="ECO:0007669"/>
    <property type="project" value="UniProtKB-KW"/>
</dbReference>
<dbReference type="AlphaFoldDB" id="Q2LXI2"/>
<evidence type="ECO:0000256" key="6">
    <source>
        <dbReference type="ARBA" id="ARBA00022813"/>
    </source>
</evidence>
<keyword evidence="7" id="KW-0805">Transcription regulation</keyword>
<dbReference type="Pfam" id="PF00717">
    <property type="entry name" value="Peptidase_S24"/>
    <property type="match status" value="1"/>
</dbReference>
<dbReference type="Gene3D" id="1.10.10.10">
    <property type="entry name" value="Winged helix-like DNA-binding domain superfamily/Winged helix DNA-binding domain"/>
    <property type="match status" value="1"/>
</dbReference>
<dbReference type="PANTHER" id="PTHR33516">
    <property type="entry name" value="LEXA REPRESSOR"/>
    <property type="match status" value="1"/>
</dbReference>
<evidence type="ECO:0000256" key="11">
    <source>
        <dbReference type="ARBA" id="ARBA00023236"/>
    </source>
</evidence>
<dbReference type="InterPro" id="IPR006197">
    <property type="entry name" value="Peptidase_S24_LexA"/>
</dbReference>
<keyword evidence="4" id="KW-0227">DNA damage</keyword>
<evidence type="ECO:0000313" key="14">
    <source>
        <dbReference type="EMBL" id="ABC78796.1"/>
    </source>
</evidence>
<evidence type="ECO:0000256" key="5">
    <source>
        <dbReference type="ARBA" id="ARBA00022801"/>
    </source>
</evidence>
<sequence>MKEKRTIPSVKKQIAGFFRERKRMPTYEEMVALLGVRSKSVVHFWINKLVEAKILEKDRGGHLAWKERPFSIPMVGEVAAGFPSPEEEELRDILSLDEYLVARPDASFLLQVSGDSMTGAGILPGDLVIVEKGREPKNGDVVIAEVDGEWTMKTFRKEKGEVYLEAANPKYPIIRPRQELKLAGVVTGVVRKYHL</sequence>
<dbReference type="FunCoup" id="Q2LXI2">
    <property type="interactions" value="290"/>
</dbReference>
<dbReference type="Proteomes" id="UP000001933">
    <property type="component" value="Chromosome"/>
</dbReference>
<dbReference type="PANTHER" id="PTHR33516:SF2">
    <property type="entry name" value="LEXA REPRESSOR-RELATED"/>
    <property type="match status" value="1"/>
</dbReference>
<keyword evidence="15" id="KW-1185">Reference proteome</keyword>
<evidence type="ECO:0000313" key="15">
    <source>
        <dbReference type="Proteomes" id="UP000001933"/>
    </source>
</evidence>
<dbReference type="MEROPS" id="S24.003"/>
<protein>
    <submittedName>
        <fullName evidence="14">DNA polymerase V subunit</fullName>
    </submittedName>
</protein>
<evidence type="ECO:0000259" key="13">
    <source>
        <dbReference type="Pfam" id="PF00717"/>
    </source>
</evidence>
<dbReference type="OrthoDB" id="9802364at2"/>
<reference evidence="14 15" key="1">
    <citation type="journal article" date="2007" name="Proc. Natl. Acad. Sci. U.S.A.">
        <title>The genome of Syntrophus aciditrophicus: life at the thermodynamic limit of microbial growth.</title>
        <authorList>
            <person name="McInerney M.J."/>
            <person name="Rohlin L."/>
            <person name="Mouttaki H."/>
            <person name="Kim U."/>
            <person name="Krupp R.S."/>
            <person name="Rios-Hernandez L."/>
            <person name="Sieber J."/>
            <person name="Struchtemeyer C.G."/>
            <person name="Bhattacharyya A."/>
            <person name="Campbell J.W."/>
            <person name="Gunsalus R.P."/>
        </authorList>
    </citation>
    <scope>NUCLEOTIDE SEQUENCE [LARGE SCALE GENOMIC DNA]</scope>
    <source>
        <strain evidence="14 15">SB</strain>
    </source>
</reference>
<feature type="domain" description="Peptidase S24/S26A/S26B/S26C" evidence="13">
    <location>
        <begin position="73"/>
        <end position="186"/>
    </location>
</feature>
<keyword evidence="9" id="KW-0804">Transcription</keyword>
<evidence type="ECO:0000256" key="2">
    <source>
        <dbReference type="ARBA" id="ARBA00022491"/>
    </source>
</evidence>
<keyword evidence="6 12" id="KW-0068">Autocatalytic cleavage</keyword>
<evidence type="ECO:0000256" key="4">
    <source>
        <dbReference type="ARBA" id="ARBA00022763"/>
    </source>
</evidence>
<dbReference type="InterPro" id="IPR006200">
    <property type="entry name" value="LexA"/>
</dbReference>
<dbReference type="HOGENOM" id="CLU_066192_45_2_7"/>
<keyword evidence="11" id="KW-0742">SOS response</keyword>
<gene>
    <name evidence="14" type="ORF">SYN_00359</name>
</gene>
<dbReference type="InterPro" id="IPR015927">
    <property type="entry name" value="Peptidase_S24_S26A/B/C"/>
</dbReference>
<dbReference type="eggNOG" id="COG1974">
    <property type="taxonomic scope" value="Bacteria"/>
</dbReference>
<keyword evidence="10" id="KW-0234">DNA repair</keyword>
<evidence type="ECO:0000256" key="1">
    <source>
        <dbReference type="ARBA" id="ARBA00007484"/>
    </source>
</evidence>
<comment type="similarity">
    <text evidence="1 12">Belongs to the peptidase S24 family.</text>
</comment>
<dbReference type="PRINTS" id="PR00726">
    <property type="entry name" value="LEXASERPTASE"/>
</dbReference>
<dbReference type="GO" id="GO:0003677">
    <property type="term" value="F:DNA binding"/>
    <property type="evidence" value="ECO:0007669"/>
    <property type="project" value="UniProtKB-KW"/>
</dbReference>
<keyword evidence="5 12" id="KW-0378">Hydrolase</keyword>
<keyword evidence="8" id="KW-0238">DNA-binding</keyword>
<dbReference type="GO" id="GO:0004252">
    <property type="term" value="F:serine-type endopeptidase activity"/>
    <property type="evidence" value="ECO:0007669"/>
    <property type="project" value="InterPro"/>
</dbReference>
<dbReference type="GO" id="GO:0045892">
    <property type="term" value="P:negative regulation of DNA-templated transcription"/>
    <property type="evidence" value="ECO:0007669"/>
    <property type="project" value="InterPro"/>
</dbReference>
<dbReference type="GO" id="GO:0006260">
    <property type="term" value="P:DNA replication"/>
    <property type="evidence" value="ECO:0007669"/>
    <property type="project" value="UniProtKB-KW"/>
</dbReference>
<dbReference type="NCBIfam" id="TIGR00498">
    <property type="entry name" value="lexA"/>
    <property type="match status" value="1"/>
</dbReference>
<proteinExistence type="inferred from homology"/>
<evidence type="ECO:0000256" key="3">
    <source>
        <dbReference type="ARBA" id="ARBA00022705"/>
    </source>
</evidence>
<dbReference type="EMBL" id="CP000252">
    <property type="protein sequence ID" value="ABC78796.1"/>
    <property type="molecule type" value="Genomic_DNA"/>
</dbReference>
<accession>Q2LXI2</accession>
<dbReference type="KEGG" id="sat:SYN_00359"/>
<dbReference type="SUPFAM" id="SSF51306">
    <property type="entry name" value="LexA/Signal peptidase"/>
    <property type="match status" value="1"/>
</dbReference>
<dbReference type="RefSeq" id="WP_011418812.1">
    <property type="nucleotide sequence ID" value="NC_007759.1"/>
</dbReference>
<evidence type="ECO:0000256" key="12">
    <source>
        <dbReference type="RuleBase" id="RU003991"/>
    </source>
</evidence>
<dbReference type="STRING" id="56780.SYN_00359"/>
<dbReference type="InterPro" id="IPR036286">
    <property type="entry name" value="LexA/Signal_pep-like_sf"/>
</dbReference>
<dbReference type="InterPro" id="IPR050077">
    <property type="entry name" value="LexA_repressor"/>
</dbReference>
<evidence type="ECO:0000256" key="9">
    <source>
        <dbReference type="ARBA" id="ARBA00023163"/>
    </source>
</evidence>
<dbReference type="Gene3D" id="2.10.109.10">
    <property type="entry name" value="Umud Fragment, subunit A"/>
    <property type="match status" value="1"/>
</dbReference>
<dbReference type="InterPro" id="IPR036388">
    <property type="entry name" value="WH-like_DNA-bd_sf"/>
</dbReference>
<dbReference type="CDD" id="cd06529">
    <property type="entry name" value="S24_LexA-like"/>
    <property type="match status" value="1"/>
</dbReference>
<name>Q2LXI2_SYNAS</name>